<organism evidence="3 4">
    <name type="scientific">Caballeronia ptereochthonis</name>
    <dbReference type="NCBI Taxonomy" id="1777144"/>
    <lineage>
        <taxon>Bacteria</taxon>
        <taxon>Pseudomonadati</taxon>
        <taxon>Pseudomonadota</taxon>
        <taxon>Betaproteobacteria</taxon>
        <taxon>Burkholderiales</taxon>
        <taxon>Burkholderiaceae</taxon>
        <taxon>Caballeronia</taxon>
    </lineage>
</organism>
<reference evidence="3" key="1">
    <citation type="submission" date="2016-01" db="EMBL/GenBank/DDBJ databases">
        <authorList>
            <person name="Peeters C."/>
        </authorList>
    </citation>
    <scope>NUCLEOTIDE SEQUENCE [LARGE SCALE GENOMIC DNA]</scope>
    <source>
        <strain evidence="3">LMG 29326</strain>
    </source>
</reference>
<dbReference type="GO" id="GO:0003677">
    <property type="term" value="F:DNA binding"/>
    <property type="evidence" value="ECO:0007669"/>
    <property type="project" value="UniProtKB-KW"/>
</dbReference>
<evidence type="ECO:0000313" key="3">
    <source>
        <dbReference type="EMBL" id="SAK99487.1"/>
    </source>
</evidence>
<keyword evidence="3" id="KW-0238">DNA-binding</keyword>
<protein>
    <submittedName>
        <fullName evidence="3">DNA-binding protein</fullName>
    </submittedName>
</protein>
<feature type="domain" description="DUF746" evidence="2">
    <location>
        <begin position="362"/>
        <end position="415"/>
    </location>
</feature>
<keyword evidence="4" id="KW-1185">Reference proteome</keyword>
<accession>A0A158E0M2</accession>
<dbReference type="OrthoDB" id="8964415at2"/>
<proteinExistence type="predicted"/>
<comment type="caution">
    <text evidence="3">The sequence shown here is derived from an EMBL/GenBank/DDBJ whole genome shotgun (WGS) entry which is preliminary data.</text>
</comment>
<dbReference type="Proteomes" id="UP000054978">
    <property type="component" value="Unassembled WGS sequence"/>
</dbReference>
<feature type="region of interest" description="Disordered" evidence="1">
    <location>
        <begin position="469"/>
        <end position="491"/>
    </location>
</feature>
<dbReference type="AlphaFoldDB" id="A0A158E0M2"/>
<dbReference type="InterPro" id="IPR008008">
    <property type="entry name" value="DUF746"/>
</dbReference>
<feature type="region of interest" description="Disordered" evidence="1">
    <location>
        <begin position="239"/>
        <end position="259"/>
    </location>
</feature>
<evidence type="ECO:0000259" key="2">
    <source>
        <dbReference type="Pfam" id="PF05344"/>
    </source>
</evidence>
<feature type="domain" description="DUF746" evidence="2">
    <location>
        <begin position="97"/>
        <end position="154"/>
    </location>
</feature>
<feature type="compositionally biased region" description="Basic and acidic residues" evidence="1">
    <location>
        <begin position="475"/>
        <end position="491"/>
    </location>
</feature>
<evidence type="ECO:0000256" key="1">
    <source>
        <dbReference type="SAM" id="MobiDB-lite"/>
    </source>
</evidence>
<sequence>MLQFDAAQPLTSGSRRAFADADDPALTAFVMTLWDELFSRDPRPIPPCPRCGGAHARLHALSNNHRSKLPLFRCRDCRRFFTRLTGSPLANLRLPERMPAFIRMLSQPIPLEEASRRLGLEYGGMSNWLMRFRQLIDLHDPDGQWIGRVKLGIRYQPQGICAHCRYRGQMKGGGFGGDGRRRVRCPECGRIGSLTTDDTGTRIAVKIAHDPALTAVRRRRREGWPVPDLARAEQGVLTIPPRAPRPDVPAVNAPDVPAPQAHRFDFRQPLTTKSPLPRRYAEDTELTAYLEAEIAKVFSQATEPVPCCPHCLGGNTWFTRRHRKPPSLPEFQCGTCMRRFLRTTGTPMSKMLRKDMLMAFLPWLSQHRPAAHAAGTFGVAPETITEWVRRFRAWLLKLDSSGRHEQRVRLGLKSAWPILPCPKCGQEAPAKPRGFMRRKSIPTGRLRRFQCSACDRFFNVPVETLPGAHRSVRRGKSDAHEHGEESTWRRA</sequence>
<evidence type="ECO:0000313" key="4">
    <source>
        <dbReference type="Proteomes" id="UP000054978"/>
    </source>
</evidence>
<dbReference type="EMBL" id="FCOB02000040">
    <property type="protein sequence ID" value="SAK99487.1"/>
    <property type="molecule type" value="Genomic_DNA"/>
</dbReference>
<dbReference type="Pfam" id="PF05344">
    <property type="entry name" value="DUF746"/>
    <property type="match status" value="2"/>
</dbReference>
<feature type="compositionally biased region" description="Low complexity" evidence="1">
    <location>
        <begin position="248"/>
        <end position="259"/>
    </location>
</feature>
<dbReference type="STRING" id="1777144.AWB83_06091"/>
<gene>
    <name evidence="3" type="ORF">AWB83_06091</name>
</gene>
<name>A0A158E0M2_9BURK</name>
<dbReference type="RefSeq" id="WP_159463091.1">
    <property type="nucleotide sequence ID" value="NZ_FCOB02000040.1"/>
</dbReference>